<feature type="transmembrane region" description="Helical" evidence="1">
    <location>
        <begin position="268"/>
        <end position="288"/>
    </location>
</feature>
<dbReference type="PANTHER" id="PTHR43471">
    <property type="entry name" value="ABC TRANSPORTER PERMEASE"/>
    <property type="match status" value="1"/>
</dbReference>
<reference evidence="2 3" key="2">
    <citation type="journal article" date="2016" name="J. Biotechnol.">
        <title>Complete genome sequence of Arthrobacter alpinus ERGS4:06, a yellow pigmented bacterium tolerant to cold and radiations isolated from Sikkim Himalaya.</title>
        <authorList>
            <person name="Kumar R."/>
            <person name="Singh D."/>
            <person name="Swarnkar M.K."/>
            <person name="Singh A.K."/>
            <person name="Kumar S."/>
        </authorList>
    </citation>
    <scope>NUCLEOTIDE SEQUENCE [LARGE SCALE GENOMIC DNA]</scope>
    <source>
        <strain evidence="2 3">ERGS4:06</strain>
    </source>
</reference>
<sequence>MNRWTAVIGQELLCTARERLPQLLLAVFVGMIAASAFIGSSARASVTGVYREVLSQGLTTAPNPFDTFSPLYYARNTVIYIVLIGALLAIVIGARSTLRDRQARTTDLILSRDVHTSSYLGAKLTGLALFVLLLLAAATVINIGCVSVVTGHILSLSDGARIAGLYVLAWLFMVPFVALGMLAGLYSSSATSALLIPIVLWSVMVFILPLLGTAAHPVSLLNPVAAPPAAQTGFFAFTSSLLGPLSVGEQFKHVSALILTDPQATGTMTGGFLTISAFAVVACIAVALTRRDRMRSELHD</sequence>
<accession>A0A0S2LZU6</accession>
<evidence type="ECO:0000313" key="2">
    <source>
        <dbReference type="EMBL" id="ALO66679.1"/>
    </source>
</evidence>
<keyword evidence="1" id="KW-0812">Transmembrane</keyword>
<feature type="transmembrane region" description="Helical" evidence="1">
    <location>
        <begin position="193"/>
        <end position="212"/>
    </location>
</feature>
<dbReference type="OrthoDB" id="4926999at2"/>
<dbReference type="EMBL" id="CP013200">
    <property type="protein sequence ID" value="ALO66679.1"/>
    <property type="molecule type" value="Genomic_DNA"/>
</dbReference>
<feature type="transmembrane region" description="Helical" evidence="1">
    <location>
        <begin position="119"/>
        <end position="143"/>
    </location>
</feature>
<proteinExistence type="predicted"/>
<feature type="transmembrane region" description="Helical" evidence="1">
    <location>
        <begin position="163"/>
        <end position="186"/>
    </location>
</feature>
<dbReference type="GO" id="GO:0005886">
    <property type="term" value="C:plasma membrane"/>
    <property type="evidence" value="ECO:0007669"/>
    <property type="project" value="UniProtKB-SubCell"/>
</dbReference>
<name>A0A0S2LZU6_9MICC</name>
<reference evidence="3" key="1">
    <citation type="submission" date="2015-11" db="EMBL/GenBank/DDBJ databases">
        <authorList>
            <person name="Kumar R."/>
            <person name="Singh D."/>
            <person name="Swarnkar M.K."/>
            <person name="Singh A.K."/>
            <person name="Kumar S."/>
        </authorList>
    </citation>
    <scope>NUCLEOTIDE SEQUENCE [LARGE SCALE GENOMIC DNA]</scope>
    <source>
        <strain evidence="3">ERGS4:06</strain>
    </source>
</reference>
<dbReference type="AlphaFoldDB" id="A0A0S2LZU6"/>
<evidence type="ECO:0000256" key="1">
    <source>
        <dbReference type="SAM" id="Phobius"/>
    </source>
</evidence>
<keyword evidence="1" id="KW-1133">Transmembrane helix</keyword>
<organism evidence="2 3">
    <name type="scientific">Arthrobacter alpinus</name>
    <dbReference type="NCBI Taxonomy" id="656366"/>
    <lineage>
        <taxon>Bacteria</taxon>
        <taxon>Bacillati</taxon>
        <taxon>Actinomycetota</taxon>
        <taxon>Actinomycetes</taxon>
        <taxon>Micrococcales</taxon>
        <taxon>Micrococcaceae</taxon>
        <taxon>Arthrobacter</taxon>
    </lineage>
</organism>
<feature type="transmembrane region" description="Helical" evidence="1">
    <location>
        <begin position="23"/>
        <end position="42"/>
    </location>
</feature>
<dbReference type="RefSeq" id="WP_062287965.1">
    <property type="nucleotide sequence ID" value="NZ_CP013200.1"/>
</dbReference>
<keyword evidence="1" id="KW-0472">Membrane</keyword>
<gene>
    <name evidence="2" type="ORF">AS189_09460</name>
</gene>
<feature type="transmembrane region" description="Helical" evidence="1">
    <location>
        <begin position="78"/>
        <end position="98"/>
    </location>
</feature>
<dbReference type="Proteomes" id="UP000059574">
    <property type="component" value="Chromosome"/>
</dbReference>
<protein>
    <recommendedName>
        <fullName evidence="4">ABC transporter permease</fullName>
    </recommendedName>
</protein>
<evidence type="ECO:0000313" key="3">
    <source>
        <dbReference type="Proteomes" id="UP000059574"/>
    </source>
</evidence>
<dbReference type="GO" id="GO:0140359">
    <property type="term" value="F:ABC-type transporter activity"/>
    <property type="evidence" value="ECO:0007669"/>
    <property type="project" value="InterPro"/>
</dbReference>
<dbReference type="Pfam" id="PF12679">
    <property type="entry name" value="ABC2_membrane_2"/>
    <property type="match status" value="1"/>
</dbReference>
<evidence type="ECO:0008006" key="4">
    <source>
        <dbReference type="Google" id="ProtNLM"/>
    </source>
</evidence>